<dbReference type="EC" id="2.7.1.180" evidence="2"/>
<evidence type="ECO:0000256" key="3">
    <source>
        <dbReference type="ARBA" id="ARBA00016337"/>
    </source>
</evidence>
<evidence type="ECO:0000256" key="5">
    <source>
        <dbReference type="ARBA" id="ARBA00022679"/>
    </source>
</evidence>
<dbReference type="GO" id="GO:0016740">
    <property type="term" value="F:transferase activity"/>
    <property type="evidence" value="ECO:0007669"/>
    <property type="project" value="UniProtKB-KW"/>
</dbReference>
<dbReference type="InterPro" id="IPR024932">
    <property type="entry name" value="ApbE"/>
</dbReference>
<accession>A0A6J6STC5</accession>
<dbReference type="PANTHER" id="PTHR30040:SF2">
    <property type="entry name" value="FAD:PROTEIN FMN TRANSFERASE"/>
    <property type="match status" value="1"/>
</dbReference>
<evidence type="ECO:0000256" key="9">
    <source>
        <dbReference type="ARBA" id="ARBA00031306"/>
    </source>
</evidence>
<dbReference type="PIRSF" id="PIRSF006268">
    <property type="entry name" value="ApbE"/>
    <property type="match status" value="1"/>
</dbReference>
<evidence type="ECO:0000313" key="11">
    <source>
        <dbReference type="EMBL" id="CAB4737807.1"/>
    </source>
</evidence>
<comment type="cofactor">
    <cofactor evidence="1">
        <name>Mg(2+)</name>
        <dbReference type="ChEBI" id="CHEBI:18420"/>
    </cofactor>
</comment>
<dbReference type="Pfam" id="PF02424">
    <property type="entry name" value="ApbE"/>
    <property type="match status" value="1"/>
</dbReference>
<dbReference type="GO" id="GO:0046872">
    <property type="term" value="F:metal ion binding"/>
    <property type="evidence" value="ECO:0007669"/>
    <property type="project" value="UniProtKB-KW"/>
</dbReference>
<dbReference type="SUPFAM" id="SSF143631">
    <property type="entry name" value="ApbE-like"/>
    <property type="match status" value="1"/>
</dbReference>
<dbReference type="EMBL" id="CAEZYK010000162">
    <property type="protein sequence ID" value="CAB4737807.1"/>
    <property type="molecule type" value="Genomic_DNA"/>
</dbReference>
<gene>
    <name evidence="11" type="ORF">UFOPK2683_01689</name>
</gene>
<evidence type="ECO:0000256" key="1">
    <source>
        <dbReference type="ARBA" id="ARBA00001946"/>
    </source>
</evidence>
<dbReference type="InterPro" id="IPR003374">
    <property type="entry name" value="ApbE-like_sf"/>
</dbReference>
<evidence type="ECO:0000256" key="10">
    <source>
        <dbReference type="ARBA" id="ARBA00048540"/>
    </source>
</evidence>
<organism evidence="11">
    <name type="scientific">freshwater metagenome</name>
    <dbReference type="NCBI Taxonomy" id="449393"/>
    <lineage>
        <taxon>unclassified sequences</taxon>
        <taxon>metagenomes</taxon>
        <taxon>ecological metagenomes</taxon>
    </lineage>
</organism>
<protein>
    <recommendedName>
        <fullName evidence="3">FAD:protein FMN transferase</fullName>
        <ecNumber evidence="2">2.7.1.180</ecNumber>
    </recommendedName>
    <alternativeName>
        <fullName evidence="9">Flavin transferase</fullName>
    </alternativeName>
</protein>
<dbReference type="PANTHER" id="PTHR30040">
    <property type="entry name" value="THIAMINE BIOSYNTHESIS LIPOPROTEIN APBE"/>
    <property type="match status" value="1"/>
</dbReference>
<sequence length="292" mass="30588">MGTDVHVIVVAPSDQSKVLLDLAERRIAELESRWSRFIATSEISRLGSGRPVLVSSDTLDAVERAIAAWRWTDGHYDPTVADALVAAGYDKSFDQLDSPTNSPASPTTVPTPAGVVVDRVVGAITLPAGVRIDLGGIGKGLAADMVSEMLLDQGACGASVNLGGDVRVRGQAPAESGWLIEVPHLDNALIALSAGAVATSGTTRRLWDNARGPAHHLIDPTTGQPALLAPEIVTVIAGSGSDAEVVATELCLVVRHQRMATAQARGVEAMFIDDDAGEKVVEMSPRFSEFLV</sequence>
<keyword evidence="7" id="KW-0274">FAD</keyword>
<evidence type="ECO:0000256" key="4">
    <source>
        <dbReference type="ARBA" id="ARBA00022630"/>
    </source>
</evidence>
<evidence type="ECO:0000256" key="8">
    <source>
        <dbReference type="ARBA" id="ARBA00022842"/>
    </source>
</evidence>
<dbReference type="AlphaFoldDB" id="A0A6J6STC5"/>
<keyword evidence="5" id="KW-0808">Transferase</keyword>
<proteinExistence type="predicted"/>
<evidence type="ECO:0000256" key="6">
    <source>
        <dbReference type="ARBA" id="ARBA00022723"/>
    </source>
</evidence>
<keyword evidence="6" id="KW-0479">Metal-binding</keyword>
<name>A0A6J6STC5_9ZZZZ</name>
<reference evidence="11" key="1">
    <citation type="submission" date="2020-05" db="EMBL/GenBank/DDBJ databases">
        <authorList>
            <person name="Chiriac C."/>
            <person name="Salcher M."/>
            <person name="Ghai R."/>
            <person name="Kavagutti S V."/>
        </authorList>
    </citation>
    <scope>NUCLEOTIDE SEQUENCE</scope>
</reference>
<comment type="catalytic activity">
    <reaction evidence="10">
        <text>L-threonyl-[protein] + FAD = FMN-L-threonyl-[protein] + AMP + H(+)</text>
        <dbReference type="Rhea" id="RHEA:36847"/>
        <dbReference type="Rhea" id="RHEA-COMP:11060"/>
        <dbReference type="Rhea" id="RHEA-COMP:11061"/>
        <dbReference type="ChEBI" id="CHEBI:15378"/>
        <dbReference type="ChEBI" id="CHEBI:30013"/>
        <dbReference type="ChEBI" id="CHEBI:57692"/>
        <dbReference type="ChEBI" id="CHEBI:74257"/>
        <dbReference type="ChEBI" id="CHEBI:456215"/>
        <dbReference type="EC" id="2.7.1.180"/>
    </reaction>
</comment>
<keyword evidence="4" id="KW-0285">Flavoprotein</keyword>
<keyword evidence="8" id="KW-0460">Magnesium</keyword>
<evidence type="ECO:0000256" key="2">
    <source>
        <dbReference type="ARBA" id="ARBA00011955"/>
    </source>
</evidence>
<dbReference type="Gene3D" id="3.10.520.10">
    <property type="entry name" value="ApbE-like domains"/>
    <property type="match status" value="1"/>
</dbReference>
<evidence type="ECO:0000256" key="7">
    <source>
        <dbReference type="ARBA" id="ARBA00022827"/>
    </source>
</evidence>